<accession>A0AAF0JNK6</accession>
<keyword evidence="2" id="KW-1185">Reference proteome</keyword>
<dbReference type="KEGG" id="manq:L1994_03750"/>
<evidence type="ECO:0000313" key="2">
    <source>
        <dbReference type="Proteomes" id="UP001218895"/>
    </source>
</evidence>
<proteinExistence type="predicted"/>
<dbReference type="RefSeq" id="WP_278100351.1">
    <property type="nucleotide sequence ID" value="NZ_CP091092.1"/>
</dbReference>
<dbReference type="Proteomes" id="UP001218895">
    <property type="component" value="Chromosome"/>
</dbReference>
<dbReference type="EMBL" id="CP091092">
    <property type="protein sequence ID" value="WFN37511.1"/>
    <property type="molecule type" value="Genomic_DNA"/>
</dbReference>
<gene>
    <name evidence="1" type="ORF">L1994_03750</name>
</gene>
<protein>
    <submittedName>
        <fullName evidence="1">Uncharacterized protein</fullName>
    </submittedName>
</protein>
<sequence>MKIFKIFLLVLLLASLSVSVQAFTLNTYKVTVEENGDCISEFDYSMSFFELIGYYTNIASAPAIIRDEIDARTSQPIDVISTDDKKAVFKIYNYTDIIEKDGSTTYTVPSLNLLKAEDILKDHWVAKITSFDLSPSETEIIFPDGFIQKYYNEANIPQTIHNI</sequence>
<evidence type="ECO:0000313" key="1">
    <source>
        <dbReference type="EMBL" id="WFN37511.1"/>
    </source>
</evidence>
<dbReference type="GeneID" id="79949482"/>
<reference evidence="1" key="1">
    <citation type="submission" date="2022-01" db="EMBL/GenBank/DDBJ databases">
        <title>Complete genome of Methanomicrobium antiquum DSM 21220.</title>
        <authorList>
            <person name="Chen S.-C."/>
            <person name="You Y.-T."/>
            <person name="Zhou Y.-Z."/>
            <person name="Lai M.-C."/>
        </authorList>
    </citation>
    <scope>NUCLEOTIDE SEQUENCE</scope>
    <source>
        <strain evidence="1">DSM 21220</strain>
    </source>
</reference>
<name>A0AAF0JNK6_9EURY</name>
<dbReference type="AlphaFoldDB" id="A0AAF0JNK6"/>
<organism evidence="1 2">
    <name type="scientific">Methanomicrobium antiquum</name>
    <dbReference type="NCBI Taxonomy" id="487686"/>
    <lineage>
        <taxon>Archaea</taxon>
        <taxon>Methanobacteriati</taxon>
        <taxon>Methanobacteriota</taxon>
        <taxon>Stenosarchaea group</taxon>
        <taxon>Methanomicrobia</taxon>
        <taxon>Methanomicrobiales</taxon>
        <taxon>Methanomicrobiaceae</taxon>
        <taxon>Methanomicrobium</taxon>
    </lineage>
</organism>